<dbReference type="GO" id="GO:0005886">
    <property type="term" value="C:plasma membrane"/>
    <property type="evidence" value="ECO:0007669"/>
    <property type="project" value="UniProtKB-SubCell"/>
</dbReference>
<dbReference type="InterPro" id="IPR004477">
    <property type="entry name" value="ComEC_N"/>
</dbReference>
<dbReference type="Pfam" id="PF03772">
    <property type="entry name" value="Competence"/>
    <property type="match status" value="1"/>
</dbReference>
<evidence type="ECO:0000256" key="2">
    <source>
        <dbReference type="ARBA" id="ARBA00022475"/>
    </source>
</evidence>
<evidence type="ECO:0000256" key="5">
    <source>
        <dbReference type="ARBA" id="ARBA00023136"/>
    </source>
</evidence>
<evidence type="ECO:0000256" key="4">
    <source>
        <dbReference type="ARBA" id="ARBA00022989"/>
    </source>
</evidence>
<dbReference type="EMBL" id="CP036279">
    <property type="protein sequence ID" value="QDU64485.1"/>
    <property type="molecule type" value="Genomic_DNA"/>
</dbReference>
<feature type="domain" description="Metallo-beta-lactamase" evidence="8">
    <location>
        <begin position="595"/>
        <end position="795"/>
    </location>
</feature>
<dbReference type="GO" id="GO:0030420">
    <property type="term" value="P:establishment of competence for transformation"/>
    <property type="evidence" value="ECO:0007669"/>
    <property type="project" value="InterPro"/>
</dbReference>
<evidence type="ECO:0000256" key="1">
    <source>
        <dbReference type="ARBA" id="ARBA00004651"/>
    </source>
</evidence>
<evidence type="ECO:0000256" key="7">
    <source>
        <dbReference type="SAM" id="Phobius"/>
    </source>
</evidence>
<proteinExistence type="predicted"/>
<feature type="transmembrane region" description="Helical" evidence="7">
    <location>
        <begin position="537"/>
        <end position="553"/>
    </location>
</feature>
<dbReference type="SUPFAM" id="SSF56281">
    <property type="entry name" value="Metallo-hydrolase/oxidoreductase"/>
    <property type="match status" value="1"/>
</dbReference>
<feature type="transmembrane region" description="Helical" evidence="7">
    <location>
        <begin position="347"/>
        <end position="364"/>
    </location>
</feature>
<dbReference type="CDD" id="cd07731">
    <property type="entry name" value="ComA-like_MBL-fold"/>
    <property type="match status" value="1"/>
</dbReference>
<keyword evidence="4 7" id="KW-1133">Transmembrane helix</keyword>
<dbReference type="PANTHER" id="PTHR30619:SF1">
    <property type="entry name" value="RECOMBINATION PROTEIN 2"/>
    <property type="match status" value="1"/>
</dbReference>
<dbReference type="InterPro" id="IPR036866">
    <property type="entry name" value="RibonucZ/Hydroxyglut_hydro"/>
</dbReference>
<evidence type="ECO:0000256" key="3">
    <source>
        <dbReference type="ARBA" id="ARBA00022692"/>
    </source>
</evidence>
<keyword evidence="3 7" id="KW-0812">Transmembrane</keyword>
<keyword evidence="5 7" id="KW-0472">Membrane</keyword>
<reference evidence="9 10" key="1">
    <citation type="submission" date="2019-02" db="EMBL/GenBank/DDBJ databases">
        <title>Deep-cultivation of Planctomycetes and their phenomic and genomic characterization uncovers novel biology.</title>
        <authorList>
            <person name="Wiegand S."/>
            <person name="Jogler M."/>
            <person name="Boedeker C."/>
            <person name="Pinto D."/>
            <person name="Vollmers J."/>
            <person name="Rivas-Marin E."/>
            <person name="Kohn T."/>
            <person name="Peeters S.H."/>
            <person name="Heuer A."/>
            <person name="Rast P."/>
            <person name="Oberbeckmann S."/>
            <person name="Bunk B."/>
            <person name="Jeske O."/>
            <person name="Meyerdierks A."/>
            <person name="Storesund J.E."/>
            <person name="Kallscheuer N."/>
            <person name="Luecker S."/>
            <person name="Lage O.M."/>
            <person name="Pohl T."/>
            <person name="Merkel B.J."/>
            <person name="Hornburger P."/>
            <person name="Mueller R.-W."/>
            <person name="Bruemmer F."/>
            <person name="Labrenz M."/>
            <person name="Spormann A.M."/>
            <person name="Op den Camp H."/>
            <person name="Overmann J."/>
            <person name="Amann R."/>
            <person name="Jetten M.S.M."/>
            <person name="Mascher T."/>
            <person name="Medema M.H."/>
            <person name="Devos D.P."/>
            <person name="Kaster A.-K."/>
            <person name="Ovreas L."/>
            <person name="Rohde M."/>
            <person name="Galperin M.Y."/>
            <person name="Jogler C."/>
        </authorList>
    </citation>
    <scope>NUCLEOTIDE SEQUENCE [LARGE SCALE GENOMIC DNA]</scope>
    <source>
        <strain evidence="9 10">Pan216</strain>
    </source>
</reference>
<protein>
    <submittedName>
        <fullName evidence="9">ComEC family competence protein</fullName>
    </submittedName>
</protein>
<dbReference type="InterPro" id="IPR052159">
    <property type="entry name" value="Competence_DNA_uptake"/>
</dbReference>
<dbReference type="AlphaFoldDB" id="A0A518BBX6"/>
<gene>
    <name evidence="9" type="ORF">Pan216_53750</name>
</gene>
<evidence type="ECO:0000259" key="8">
    <source>
        <dbReference type="SMART" id="SM00849"/>
    </source>
</evidence>
<feature type="transmembrane region" description="Helical" evidence="7">
    <location>
        <begin position="436"/>
        <end position="458"/>
    </location>
</feature>
<dbReference type="Pfam" id="PF00753">
    <property type="entry name" value="Lactamase_B"/>
    <property type="match status" value="1"/>
</dbReference>
<keyword evidence="2" id="KW-1003">Cell membrane</keyword>
<dbReference type="PANTHER" id="PTHR30619">
    <property type="entry name" value="DNA INTERNALIZATION/COMPETENCE PROTEIN COMEC/REC2"/>
    <property type="match status" value="1"/>
</dbReference>
<feature type="transmembrane region" description="Helical" evidence="7">
    <location>
        <begin position="296"/>
        <end position="317"/>
    </location>
</feature>
<dbReference type="Pfam" id="PF13567">
    <property type="entry name" value="DUF4131"/>
    <property type="match status" value="1"/>
</dbReference>
<dbReference type="KEGG" id="knv:Pan216_53750"/>
<dbReference type="NCBIfam" id="TIGR00361">
    <property type="entry name" value="ComEC_Rec2"/>
    <property type="match status" value="1"/>
</dbReference>
<feature type="transmembrane region" description="Helical" evidence="7">
    <location>
        <begin position="464"/>
        <end position="491"/>
    </location>
</feature>
<name>A0A518BBX6_9BACT</name>
<dbReference type="InterPro" id="IPR025405">
    <property type="entry name" value="DUF4131"/>
</dbReference>
<comment type="subcellular location">
    <subcellularLocation>
        <location evidence="1">Cell membrane</location>
        <topology evidence="1">Multi-pass membrane protein</topology>
    </subcellularLocation>
</comment>
<dbReference type="NCBIfam" id="TIGR00360">
    <property type="entry name" value="ComEC_N-term"/>
    <property type="match status" value="1"/>
</dbReference>
<dbReference type="RefSeq" id="WP_145262734.1">
    <property type="nucleotide sequence ID" value="NZ_CP036279.1"/>
</dbReference>
<feature type="transmembrane region" description="Helical" evidence="7">
    <location>
        <begin position="324"/>
        <end position="341"/>
    </location>
</feature>
<evidence type="ECO:0000313" key="10">
    <source>
        <dbReference type="Proteomes" id="UP000317093"/>
    </source>
</evidence>
<dbReference type="InterPro" id="IPR004797">
    <property type="entry name" value="Competence_ComEC/Rec2"/>
</dbReference>
<feature type="transmembrane region" description="Helical" evidence="7">
    <location>
        <begin position="498"/>
        <end position="517"/>
    </location>
</feature>
<dbReference type="Gene3D" id="3.60.15.10">
    <property type="entry name" value="Ribonuclease Z/Hydroxyacylglutathione hydrolase-like"/>
    <property type="match status" value="1"/>
</dbReference>
<feature type="transmembrane region" description="Helical" evidence="7">
    <location>
        <begin position="371"/>
        <end position="390"/>
    </location>
</feature>
<dbReference type="Proteomes" id="UP000317093">
    <property type="component" value="Chromosome"/>
</dbReference>
<evidence type="ECO:0000313" key="9">
    <source>
        <dbReference type="EMBL" id="QDU64485.1"/>
    </source>
</evidence>
<keyword evidence="10" id="KW-1185">Reference proteome</keyword>
<feature type="transmembrane region" description="Helical" evidence="7">
    <location>
        <begin position="396"/>
        <end position="415"/>
    </location>
</feature>
<dbReference type="SMART" id="SM00849">
    <property type="entry name" value="Lactamase_B"/>
    <property type="match status" value="1"/>
</dbReference>
<sequence>MKSLPLVTSVGATSDRQAPATDSERPVVEQAAPEALRPLGHPPGDPLVKYALAVMAGIVADQLLQPTGDVWLLVVAASLSLALVSFRSRSWIGTLPLLLAALAAAGDWNGLSTRTFSPDDIGRLTRATGRLTRVRGRLRDPPRRIVTGAGHLLLPRYRSERSRFSIDLEGVRDGSSWTESTGRLVVFMDGVPAANVGETVDLVGWLSPTHRPRNRGNSSLPLDPRVRGVLSVESTRRTSSLSPEPTLLGSIRQSARQLLERSLRPANVALAEALLLGEKHSLSEDERAAYRQTGTMHLLVVSGLHVGMLVALLWFVANVVGCSLGGRSILVALLLVLYAVLTGAHAPVIRAVVVVGIVLVGFLLGRKPRSLNSLAAAAIALLILDPTNLFRPGPQLSFVAVLSILLFSGTWRISFEGTKREVVPTATWTKVLTKSAEVVATTALVSLVVWILAAPLVVHHFHLWALAAVPLSVLLLPLVGIVLALGFGLFALHPVSPLLALPLAWGLDVVLGLMAWVVELVARWVPPVKGLPSPSGWWVAGYYLVLFLPWCLRCSARMRLVAAGMVGLWLGLGAILVGSRTAPASFVVYQVAVGHGNCALLRFSSGETVLYDVGSMSGPATIDRELTPFLWASGVTSLDGVFLSHADLDHFNGLLRLNERIHIGCVYITPGFAQSDEEAASHVLGELVERGVELKFIWKGDRFRCGNGRFNVVWPDPRVVSESDNSGSLVLEVVADGVRVLLPGDLDGDGLSAVQSSLPGPYDVLLAPHHGGRSSNPASLAARLRPRVVLVSDARRHRLRDPMDVYREVGSLVLRTSEEGMITCRAGPGALDISTFATSRRLRVKIHVSGINPKDPDAPADRDRK</sequence>
<dbReference type="InterPro" id="IPR035681">
    <property type="entry name" value="ComA-like_MBL"/>
</dbReference>
<dbReference type="OrthoDB" id="9761531at2"/>
<accession>A0A518BBX6</accession>
<feature type="transmembrane region" description="Helical" evidence="7">
    <location>
        <begin position="560"/>
        <end position="578"/>
    </location>
</feature>
<feature type="region of interest" description="Disordered" evidence="6">
    <location>
        <begin position="1"/>
        <end position="29"/>
    </location>
</feature>
<evidence type="ECO:0000256" key="6">
    <source>
        <dbReference type="SAM" id="MobiDB-lite"/>
    </source>
</evidence>
<dbReference type="InterPro" id="IPR001279">
    <property type="entry name" value="Metallo-B-lactamas"/>
</dbReference>
<organism evidence="9 10">
    <name type="scientific">Kolteria novifilia</name>
    <dbReference type="NCBI Taxonomy" id="2527975"/>
    <lineage>
        <taxon>Bacteria</taxon>
        <taxon>Pseudomonadati</taxon>
        <taxon>Planctomycetota</taxon>
        <taxon>Planctomycetia</taxon>
        <taxon>Kolteriales</taxon>
        <taxon>Kolteriaceae</taxon>
        <taxon>Kolteria</taxon>
    </lineage>
</organism>